<proteinExistence type="predicted"/>
<dbReference type="Gene3D" id="3.20.20.70">
    <property type="entry name" value="Aldolase class I"/>
    <property type="match status" value="1"/>
</dbReference>
<name>A0ABW1RCW0_9LACO</name>
<feature type="domain" description="NADH:flavin oxidoreductase/NADH oxidase N-terminal" evidence="3">
    <location>
        <begin position="4"/>
        <end position="316"/>
    </location>
</feature>
<keyword evidence="5" id="KW-1185">Reference proteome</keyword>
<evidence type="ECO:0000256" key="2">
    <source>
        <dbReference type="ARBA" id="ARBA00023002"/>
    </source>
</evidence>
<sequence length="363" mass="39031">MNSLNQPLTLNNGVVLSDRVVMAPMTTKGANWDGVIDQNDTRYFTRRAGAAGLLITGATAVSELGEKFPYQQSLYDDHFIPGLAAEAKAMKAHGNKAVVQLYHAGVNAQVSFEKLHKVVGPSAVAFHQVAGAVTELTEDEVWQVVAQFGAAAKRALAAGFDGVEIHGAFGHLLQQFFSPYSNKRTDYWGGTLAKRMRFPLEVVKSVQAAVANKPDFIIGYRITSTEKHTDGAGYDIDETLQLIDQLAETGINYIHATEPDFNQQIKAQINGRTAFITIAHSTSVAEADAALANADLVAMARELIAEPDFADKLAHDQDVETAITSAQQASDLALPPRMVTWLIGPDGGGLVPAGKKYLVDIAK</sequence>
<dbReference type="InterPro" id="IPR001155">
    <property type="entry name" value="OxRdtase_FMN_N"/>
</dbReference>
<keyword evidence="1" id="KW-0285">Flavoprotein</keyword>
<gene>
    <name evidence="4" type="ORF">ACFQGP_03320</name>
</gene>
<accession>A0ABW1RCW0</accession>
<keyword evidence="2" id="KW-0560">Oxidoreductase</keyword>
<dbReference type="Proteomes" id="UP001596289">
    <property type="component" value="Unassembled WGS sequence"/>
</dbReference>
<evidence type="ECO:0000256" key="1">
    <source>
        <dbReference type="ARBA" id="ARBA00022630"/>
    </source>
</evidence>
<dbReference type="RefSeq" id="WP_164509481.1">
    <property type="nucleotide sequence ID" value="NZ_JBHSSL010000020.1"/>
</dbReference>
<dbReference type="PANTHER" id="PTHR43656:SF2">
    <property type="entry name" value="BINDING OXIDOREDUCTASE, PUTATIVE (AFU_ORTHOLOGUE AFUA_2G08260)-RELATED"/>
    <property type="match status" value="1"/>
</dbReference>
<dbReference type="InterPro" id="IPR051799">
    <property type="entry name" value="NADH_flavin_oxidoreductase"/>
</dbReference>
<dbReference type="SUPFAM" id="SSF51395">
    <property type="entry name" value="FMN-linked oxidoreductases"/>
    <property type="match status" value="1"/>
</dbReference>
<dbReference type="PANTHER" id="PTHR43656">
    <property type="entry name" value="BINDING OXIDOREDUCTASE, PUTATIVE (AFU_ORTHOLOGUE AFUA_2G08260)-RELATED"/>
    <property type="match status" value="1"/>
</dbReference>
<organism evidence="4 5">
    <name type="scientific">Loigolactobacillus jiayinensis</name>
    <dbReference type="NCBI Taxonomy" id="2486016"/>
    <lineage>
        <taxon>Bacteria</taxon>
        <taxon>Bacillati</taxon>
        <taxon>Bacillota</taxon>
        <taxon>Bacilli</taxon>
        <taxon>Lactobacillales</taxon>
        <taxon>Lactobacillaceae</taxon>
        <taxon>Loigolactobacillus</taxon>
    </lineage>
</organism>
<protein>
    <recommendedName>
        <fullName evidence="3">NADH:flavin oxidoreductase/NADH oxidase N-terminal domain-containing protein</fullName>
    </recommendedName>
</protein>
<dbReference type="InterPro" id="IPR013785">
    <property type="entry name" value="Aldolase_TIM"/>
</dbReference>
<evidence type="ECO:0000313" key="5">
    <source>
        <dbReference type="Proteomes" id="UP001596289"/>
    </source>
</evidence>
<evidence type="ECO:0000259" key="3">
    <source>
        <dbReference type="Pfam" id="PF00724"/>
    </source>
</evidence>
<dbReference type="Pfam" id="PF00724">
    <property type="entry name" value="Oxidored_FMN"/>
    <property type="match status" value="1"/>
</dbReference>
<comment type="caution">
    <text evidence="4">The sequence shown here is derived from an EMBL/GenBank/DDBJ whole genome shotgun (WGS) entry which is preliminary data.</text>
</comment>
<dbReference type="EMBL" id="JBHSSL010000020">
    <property type="protein sequence ID" value="MFC6169608.1"/>
    <property type="molecule type" value="Genomic_DNA"/>
</dbReference>
<reference evidence="5" key="1">
    <citation type="journal article" date="2019" name="Int. J. Syst. Evol. Microbiol.">
        <title>The Global Catalogue of Microorganisms (GCM) 10K type strain sequencing project: providing services to taxonomists for standard genome sequencing and annotation.</title>
        <authorList>
            <consortium name="The Broad Institute Genomics Platform"/>
            <consortium name="The Broad Institute Genome Sequencing Center for Infectious Disease"/>
            <person name="Wu L."/>
            <person name="Ma J."/>
        </authorList>
    </citation>
    <scope>NUCLEOTIDE SEQUENCE [LARGE SCALE GENOMIC DNA]</scope>
    <source>
        <strain evidence="5">CCM 8904</strain>
    </source>
</reference>
<evidence type="ECO:0000313" key="4">
    <source>
        <dbReference type="EMBL" id="MFC6169608.1"/>
    </source>
</evidence>